<sequence length="303" mass="33275">MDRLTSLTAFVQVVDSNGFSAAARKLGMSTTMVSNHVQALEASLGVRLLNRTTRKVSPTEIGRAYYDSAAQVLADLEQADAVVRAQQSTPRGTLRVQAATHMVPFIAPVVAQFLLAYPEVKVDLRLGESAVDLIDNGIDVALRMTLPPDSSFIVRKLATWRHVLCCAPSYLRDHDMPRQLADLAGHDCLRHVIYPYGDEWRFVDRDGAPASVRVSGRLLTDSGETLHIAALAGAGICLAAGFLVQASIESGRLVRLLPEYRPVEMTMNAVYPHRRHPSAKLKTFVDMLVKHSTAQQRLIDHDA</sequence>
<evidence type="ECO:0000256" key="1">
    <source>
        <dbReference type="ARBA" id="ARBA00003502"/>
    </source>
</evidence>
<proteinExistence type="inferred from homology"/>
<dbReference type="Proteomes" id="UP000032515">
    <property type="component" value="Unassembled WGS sequence"/>
</dbReference>
<dbReference type="Gene3D" id="1.10.10.10">
    <property type="entry name" value="Winged helix-like DNA-binding domain superfamily/Winged helix DNA-binding domain"/>
    <property type="match status" value="1"/>
</dbReference>
<dbReference type="EMBL" id="JXXE01000173">
    <property type="protein sequence ID" value="KIZ44953.1"/>
    <property type="molecule type" value="Genomic_DNA"/>
</dbReference>
<dbReference type="SUPFAM" id="SSF53850">
    <property type="entry name" value="Periplasmic binding protein-like II"/>
    <property type="match status" value="1"/>
</dbReference>
<keyword evidence="3" id="KW-0805">Transcription regulation</keyword>
<dbReference type="GO" id="GO:0003700">
    <property type="term" value="F:DNA-binding transcription factor activity"/>
    <property type="evidence" value="ECO:0007669"/>
    <property type="project" value="InterPro"/>
</dbReference>
<protein>
    <submittedName>
        <fullName evidence="7">LysR family transcriptional regulator</fullName>
    </submittedName>
</protein>
<reference evidence="7 8" key="1">
    <citation type="submission" date="2014-11" db="EMBL/GenBank/DDBJ databases">
        <title>Genomics and ecophysiology of heterotrophic nitrogen fixing bacteria isolated from estuarine surface water.</title>
        <authorList>
            <person name="Bentzon-Tilia M."/>
            <person name="Severin I."/>
            <person name="Hansen L.H."/>
            <person name="Riemann L."/>
        </authorList>
    </citation>
    <scope>NUCLEOTIDE SEQUENCE [LARGE SCALE GENOMIC DNA]</scope>
    <source>
        <strain evidence="7 8">BAL398</strain>
    </source>
</reference>
<dbReference type="SUPFAM" id="SSF46785">
    <property type="entry name" value="Winged helix' DNA-binding domain"/>
    <property type="match status" value="1"/>
</dbReference>
<dbReference type="GO" id="GO:0043565">
    <property type="term" value="F:sequence-specific DNA binding"/>
    <property type="evidence" value="ECO:0007669"/>
    <property type="project" value="TreeGrafter"/>
</dbReference>
<evidence type="ECO:0000256" key="5">
    <source>
        <dbReference type="ARBA" id="ARBA00023163"/>
    </source>
</evidence>
<evidence type="ECO:0000256" key="2">
    <source>
        <dbReference type="ARBA" id="ARBA00009437"/>
    </source>
</evidence>
<dbReference type="Pfam" id="PF00126">
    <property type="entry name" value="HTH_1"/>
    <property type="match status" value="1"/>
</dbReference>
<evidence type="ECO:0000256" key="4">
    <source>
        <dbReference type="ARBA" id="ARBA00023125"/>
    </source>
</evidence>
<dbReference type="InterPro" id="IPR036390">
    <property type="entry name" value="WH_DNA-bd_sf"/>
</dbReference>
<comment type="function">
    <text evidence="1">NodD regulates the expression of the nodABCFE genes which encode other nodulation proteins. NodD is also a negative regulator of its own expression. Binds flavonoids as inducers.</text>
</comment>
<evidence type="ECO:0000313" key="8">
    <source>
        <dbReference type="Proteomes" id="UP000032515"/>
    </source>
</evidence>
<dbReference type="RefSeq" id="WP_044408846.1">
    <property type="nucleotide sequence ID" value="NZ_JXXE01000173.1"/>
</dbReference>
<comment type="similarity">
    <text evidence="2">Belongs to the LysR transcriptional regulatory family.</text>
</comment>
<organism evidence="7 8">
    <name type="scientific">Rhodopseudomonas palustris</name>
    <dbReference type="NCBI Taxonomy" id="1076"/>
    <lineage>
        <taxon>Bacteria</taxon>
        <taxon>Pseudomonadati</taxon>
        <taxon>Pseudomonadota</taxon>
        <taxon>Alphaproteobacteria</taxon>
        <taxon>Hyphomicrobiales</taxon>
        <taxon>Nitrobacteraceae</taxon>
        <taxon>Rhodopseudomonas</taxon>
    </lineage>
</organism>
<dbReference type="InterPro" id="IPR058163">
    <property type="entry name" value="LysR-type_TF_proteobact-type"/>
</dbReference>
<dbReference type="InterPro" id="IPR000847">
    <property type="entry name" value="LysR_HTH_N"/>
</dbReference>
<dbReference type="PATRIC" id="fig|1076.23.peg.1091"/>
<keyword evidence="5" id="KW-0804">Transcription</keyword>
<dbReference type="InterPro" id="IPR036388">
    <property type="entry name" value="WH-like_DNA-bd_sf"/>
</dbReference>
<name>A0A0D7EVY5_RHOPL</name>
<evidence type="ECO:0000313" key="7">
    <source>
        <dbReference type="EMBL" id="KIZ44953.1"/>
    </source>
</evidence>
<dbReference type="Gene3D" id="3.40.190.290">
    <property type="match status" value="1"/>
</dbReference>
<dbReference type="CDD" id="cd08422">
    <property type="entry name" value="PBP2_CrgA_like"/>
    <property type="match status" value="1"/>
</dbReference>
<comment type="caution">
    <text evidence="7">The sequence shown here is derived from an EMBL/GenBank/DDBJ whole genome shotgun (WGS) entry which is preliminary data.</text>
</comment>
<evidence type="ECO:0000256" key="3">
    <source>
        <dbReference type="ARBA" id="ARBA00023015"/>
    </source>
</evidence>
<dbReference type="OrthoDB" id="9813056at2"/>
<dbReference type="GO" id="GO:0006351">
    <property type="term" value="P:DNA-templated transcription"/>
    <property type="evidence" value="ECO:0007669"/>
    <property type="project" value="TreeGrafter"/>
</dbReference>
<gene>
    <name evidence="7" type="ORF">OO17_08875</name>
</gene>
<accession>A0A0D7EVY5</accession>
<dbReference type="FunFam" id="1.10.10.10:FF:000001">
    <property type="entry name" value="LysR family transcriptional regulator"/>
    <property type="match status" value="1"/>
</dbReference>
<dbReference type="PROSITE" id="PS50931">
    <property type="entry name" value="HTH_LYSR"/>
    <property type="match status" value="1"/>
</dbReference>
<dbReference type="InterPro" id="IPR005119">
    <property type="entry name" value="LysR_subst-bd"/>
</dbReference>
<dbReference type="Pfam" id="PF03466">
    <property type="entry name" value="LysR_substrate"/>
    <property type="match status" value="1"/>
</dbReference>
<dbReference type="AlphaFoldDB" id="A0A0D7EVY5"/>
<keyword evidence="4" id="KW-0238">DNA-binding</keyword>
<dbReference type="PANTHER" id="PTHR30537:SF5">
    <property type="entry name" value="HTH-TYPE TRANSCRIPTIONAL ACTIVATOR TTDR-RELATED"/>
    <property type="match status" value="1"/>
</dbReference>
<feature type="domain" description="HTH lysR-type" evidence="6">
    <location>
        <begin position="1"/>
        <end position="59"/>
    </location>
</feature>
<evidence type="ECO:0000259" key="6">
    <source>
        <dbReference type="PROSITE" id="PS50931"/>
    </source>
</evidence>
<dbReference type="PANTHER" id="PTHR30537">
    <property type="entry name" value="HTH-TYPE TRANSCRIPTIONAL REGULATOR"/>
    <property type="match status" value="1"/>
</dbReference>